<sequence length="397" mass="46620">MKRLALLLTLFLVGFSNEDTEHIYDLNKDWSELGNYFEEYDVIVLAESTHNSRDMTTLHAELALYLNEHHNFSTVAFEQSKDYWTFINQYKDSHSVEDVLTNIIDPHILSINPMLPELLETESLHVTGMNWMSRPSGQPTNSTFEELYITEDIEQFWDTADFKTAEYRMRNFTYDLLTKNTMDFALANETLDIYNTIINSDYFDSLSPESKAYIKERVNVLEGPMHEDFVEDLDISNDSEDYYARRGKGMLENIEELVAEDEKIIVYVHNMHASKSLSPINYVDDFRQDELTYSLGHFLEASDLNVLIVATIFNEASNEYEAFQGDESNDYGRKQDKRSVEYLLGEFKKDQFFVPLNSLDWADEKLLMYDFGHEEWPVEFIPNDHFDAFIYMDYIEK</sequence>
<dbReference type="AlphaFoldDB" id="A0A662Z5Q8"/>
<name>A0A662Z5Q8_9STAP</name>
<evidence type="ECO:0000313" key="1">
    <source>
        <dbReference type="EMBL" id="SEW18919.1"/>
    </source>
</evidence>
<organism evidence="1 2">
    <name type="scientific">Aliicoccus persicus</name>
    <dbReference type="NCBI Taxonomy" id="930138"/>
    <lineage>
        <taxon>Bacteria</taxon>
        <taxon>Bacillati</taxon>
        <taxon>Bacillota</taxon>
        <taxon>Bacilli</taxon>
        <taxon>Bacillales</taxon>
        <taxon>Staphylococcaceae</taxon>
        <taxon>Aliicoccus</taxon>
    </lineage>
</organism>
<keyword evidence="2" id="KW-1185">Reference proteome</keyword>
<dbReference type="Gene3D" id="3.30.1870.10">
    <property type="entry name" value="EreA-like, domain 2"/>
    <property type="match status" value="1"/>
</dbReference>
<gene>
    <name evidence="1" type="ORF">SAMN05192557_2048</name>
</gene>
<dbReference type="InterPro" id="IPR007815">
    <property type="entry name" value="Emycin_Estase"/>
</dbReference>
<reference evidence="1 2" key="1">
    <citation type="submission" date="2016-10" db="EMBL/GenBank/DDBJ databases">
        <authorList>
            <person name="Varghese N."/>
            <person name="Submissions S."/>
        </authorList>
    </citation>
    <scope>NUCLEOTIDE SEQUENCE [LARGE SCALE GENOMIC DNA]</scope>
    <source>
        <strain evidence="1 2">IBRC-M10081</strain>
    </source>
</reference>
<dbReference type="Pfam" id="PF05139">
    <property type="entry name" value="Erythro_esteras"/>
    <property type="match status" value="1"/>
</dbReference>
<dbReference type="Gene3D" id="1.20.1440.30">
    <property type="entry name" value="Biosynthetic Protein domain"/>
    <property type="match status" value="1"/>
</dbReference>
<accession>A0A662Z5Q8</accession>
<dbReference type="EMBL" id="FOIT01000008">
    <property type="protein sequence ID" value="SEW18919.1"/>
    <property type="molecule type" value="Genomic_DNA"/>
</dbReference>
<dbReference type="GO" id="GO:0046677">
    <property type="term" value="P:response to antibiotic"/>
    <property type="evidence" value="ECO:0007669"/>
    <property type="project" value="InterPro"/>
</dbReference>
<dbReference type="Proteomes" id="UP000243605">
    <property type="component" value="Unassembled WGS sequence"/>
</dbReference>
<dbReference type="SUPFAM" id="SSF159501">
    <property type="entry name" value="EreA/ChaN-like"/>
    <property type="match status" value="1"/>
</dbReference>
<proteinExistence type="predicted"/>
<protein>
    <submittedName>
        <fullName evidence="1">Erythromycin esterase</fullName>
    </submittedName>
</protein>
<dbReference type="Gene3D" id="3.40.1660.10">
    <property type="entry name" value="EreA-like (biosynthetic domain)"/>
    <property type="match status" value="1"/>
</dbReference>
<dbReference type="RefSeq" id="WP_180366290.1">
    <property type="nucleotide sequence ID" value="NZ_FOIT01000008.1"/>
</dbReference>
<evidence type="ECO:0000313" key="2">
    <source>
        <dbReference type="Proteomes" id="UP000243605"/>
    </source>
</evidence>